<reference evidence="3 4" key="1">
    <citation type="journal article" date="2024" name="G3 (Bethesda)">
        <title>Genome assembly of Hibiscus sabdariffa L. provides insights into metabolisms of medicinal natural products.</title>
        <authorList>
            <person name="Kim T."/>
        </authorList>
    </citation>
    <scope>NUCLEOTIDE SEQUENCE [LARGE SCALE GENOMIC DNA]</scope>
    <source>
        <strain evidence="3">TK-2024</strain>
        <tissue evidence="3">Old leaves</tissue>
    </source>
</reference>
<keyword evidence="2" id="KW-0808">Transferase</keyword>
<comment type="caution">
    <text evidence="3">The sequence shown here is derived from an EMBL/GenBank/DDBJ whole genome shotgun (WGS) entry which is preliminary data.</text>
</comment>
<dbReference type="InterPro" id="IPR050898">
    <property type="entry name" value="Plant_acyltransferase"/>
</dbReference>
<dbReference type="PANTHER" id="PTHR31147">
    <property type="entry name" value="ACYL TRANSFERASE 4"/>
    <property type="match status" value="1"/>
</dbReference>
<dbReference type="Proteomes" id="UP001396334">
    <property type="component" value="Unassembled WGS sequence"/>
</dbReference>
<proteinExistence type="inferred from homology"/>
<name>A0ABR2TTN3_9ROSI</name>
<gene>
    <name evidence="3" type="ORF">V6N11_015700</name>
</gene>
<sequence>MEELGASLKAPFKPNSKTPFSINVRERVKPSLPSGFYGNAFMLGCTQINVKDLTEKGLGYTTMPVKRAKERVDSEFVKSVVESTSRSRASPDSVGVLILSQWSRLGLEKVDFGLANLVHAGPICCDRYCLLMSVFNQTDAVKAMVAVPTSAAQRYEHLVMSFCS</sequence>
<protein>
    <submittedName>
        <fullName evidence="3">Uncharacterized protein</fullName>
    </submittedName>
</protein>
<dbReference type="EMBL" id="JBBPBN010000004">
    <property type="protein sequence ID" value="KAK9040553.1"/>
    <property type="molecule type" value="Genomic_DNA"/>
</dbReference>
<organism evidence="3 4">
    <name type="scientific">Hibiscus sabdariffa</name>
    <name type="common">roselle</name>
    <dbReference type="NCBI Taxonomy" id="183260"/>
    <lineage>
        <taxon>Eukaryota</taxon>
        <taxon>Viridiplantae</taxon>
        <taxon>Streptophyta</taxon>
        <taxon>Embryophyta</taxon>
        <taxon>Tracheophyta</taxon>
        <taxon>Spermatophyta</taxon>
        <taxon>Magnoliopsida</taxon>
        <taxon>eudicotyledons</taxon>
        <taxon>Gunneridae</taxon>
        <taxon>Pentapetalae</taxon>
        <taxon>rosids</taxon>
        <taxon>malvids</taxon>
        <taxon>Malvales</taxon>
        <taxon>Malvaceae</taxon>
        <taxon>Malvoideae</taxon>
        <taxon>Hibiscus</taxon>
    </lineage>
</organism>
<evidence type="ECO:0000256" key="1">
    <source>
        <dbReference type="ARBA" id="ARBA00009861"/>
    </source>
</evidence>
<dbReference type="InterPro" id="IPR023213">
    <property type="entry name" value="CAT-like_dom_sf"/>
</dbReference>
<dbReference type="Pfam" id="PF02458">
    <property type="entry name" value="Transferase"/>
    <property type="match status" value="1"/>
</dbReference>
<keyword evidence="4" id="KW-1185">Reference proteome</keyword>
<evidence type="ECO:0000256" key="2">
    <source>
        <dbReference type="ARBA" id="ARBA00022679"/>
    </source>
</evidence>
<dbReference type="Gene3D" id="3.30.559.10">
    <property type="entry name" value="Chloramphenicol acetyltransferase-like domain"/>
    <property type="match status" value="1"/>
</dbReference>
<dbReference type="PANTHER" id="PTHR31147:SF66">
    <property type="entry name" value="OS05G0315700 PROTEIN"/>
    <property type="match status" value="1"/>
</dbReference>
<evidence type="ECO:0000313" key="3">
    <source>
        <dbReference type="EMBL" id="KAK9040553.1"/>
    </source>
</evidence>
<comment type="similarity">
    <text evidence="1">Belongs to the plant acyltransferase family.</text>
</comment>
<evidence type="ECO:0000313" key="4">
    <source>
        <dbReference type="Proteomes" id="UP001396334"/>
    </source>
</evidence>
<accession>A0ABR2TTN3</accession>